<keyword evidence="6 11" id="KW-1133">Transmembrane helix</keyword>
<organism evidence="12 13">
    <name type="scientific">Brachionus calyciflorus</name>
    <dbReference type="NCBI Taxonomy" id="104777"/>
    <lineage>
        <taxon>Eukaryota</taxon>
        <taxon>Metazoa</taxon>
        <taxon>Spiralia</taxon>
        <taxon>Gnathifera</taxon>
        <taxon>Rotifera</taxon>
        <taxon>Eurotatoria</taxon>
        <taxon>Monogononta</taxon>
        <taxon>Pseudotrocha</taxon>
        <taxon>Ploima</taxon>
        <taxon>Brachionidae</taxon>
        <taxon>Brachionus</taxon>
    </lineage>
</organism>
<accession>A0A813RLB7</accession>
<feature type="transmembrane region" description="Helical" evidence="11">
    <location>
        <begin position="99"/>
        <end position="121"/>
    </location>
</feature>
<dbReference type="Pfam" id="PF09767">
    <property type="entry name" value="DUF2053"/>
    <property type="match status" value="1"/>
</dbReference>
<evidence type="ECO:0000256" key="6">
    <source>
        <dbReference type="ARBA" id="ARBA00022989"/>
    </source>
</evidence>
<dbReference type="InterPro" id="IPR019164">
    <property type="entry name" value="TMEM147"/>
</dbReference>
<proteinExistence type="inferred from homology"/>
<dbReference type="GO" id="GO:0005789">
    <property type="term" value="C:endoplasmic reticulum membrane"/>
    <property type="evidence" value="ECO:0007669"/>
    <property type="project" value="UniProtKB-SubCell"/>
</dbReference>
<dbReference type="EMBL" id="CAJNOC010000604">
    <property type="protein sequence ID" value="CAF0781926.1"/>
    <property type="molecule type" value="Genomic_DNA"/>
</dbReference>
<dbReference type="OrthoDB" id="9993532at2759"/>
<dbReference type="PANTHER" id="PTHR12869:SF0">
    <property type="entry name" value="BOS COMPLEX SUBUNIT TMEM147"/>
    <property type="match status" value="1"/>
</dbReference>
<dbReference type="GO" id="GO:0005886">
    <property type="term" value="C:plasma membrane"/>
    <property type="evidence" value="ECO:0007669"/>
    <property type="project" value="UniProtKB-SubCell"/>
</dbReference>
<keyword evidence="5" id="KW-0256">Endoplasmic reticulum</keyword>
<evidence type="ECO:0000313" key="13">
    <source>
        <dbReference type="Proteomes" id="UP000663879"/>
    </source>
</evidence>
<evidence type="ECO:0000256" key="4">
    <source>
        <dbReference type="ARBA" id="ARBA00022692"/>
    </source>
</evidence>
<keyword evidence="3" id="KW-1003">Cell membrane</keyword>
<feature type="transmembrane region" description="Helical" evidence="11">
    <location>
        <begin position="71"/>
        <end position="87"/>
    </location>
</feature>
<feature type="transmembrane region" description="Helical" evidence="11">
    <location>
        <begin position="194"/>
        <end position="218"/>
    </location>
</feature>
<evidence type="ECO:0000256" key="9">
    <source>
        <dbReference type="ARBA" id="ARBA00034846"/>
    </source>
</evidence>
<evidence type="ECO:0000256" key="11">
    <source>
        <dbReference type="SAM" id="Phobius"/>
    </source>
</evidence>
<evidence type="ECO:0000256" key="2">
    <source>
        <dbReference type="ARBA" id="ARBA00004651"/>
    </source>
</evidence>
<evidence type="ECO:0000256" key="8">
    <source>
        <dbReference type="ARBA" id="ARBA00034739"/>
    </source>
</evidence>
<gene>
    <name evidence="12" type="ORF">OXX778_LOCUS5511</name>
</gene>
<keyword evidence="13" id="KW-1185">Reference proteome</keyword>
<comment type="caution">
    <text evidence="12">The sequence shown here is derived from an EMBL/GenBank/DDBJ whole genome shotgun (WGS) entry which is preliminary data.</text>
</comment>
<reference evidence="12" key="1">
    <citation type="submission" date="2021-02" db="EMBL/GenBank/DDBJ databases">
        <authorList>
            <person name="Nowell W R."/>
        </authorList>
    </citation>
    <scope>NUCLEOTIDE SEQUENCE</scope>
    <source>
        <strain evidence="12">Ploen Becks lab</strain>
    </source>
</reference>
<evidence type="ECO:0000256" key="10">
    <source>
        <dbReference type="ARBA" id="ARBA00034899"/>
    </source>
</evidence>
<keyword evidence="7 11" id="KW-0472">Membrane</keyword>
<name>A0A813RLB7_9BILA</name>
<dbReference type="PANTHER" id="PTHR12869">
    <property type="entry name" value="SMALL SEVEN TRANSMEMBRANE DOMAIN-CONTAINING PROTEIN"/>
    <property type="match status" value="1"/>
</dbReference>
<keyword evidence="4 11" id="KW-0812">Transmembrane</keyword>
<feature type="transmembrane region" description="Helical" evidence="11">
    <location>
        <begin position="40"/>
        <end position="59"/>
    </location>
</feature>
<comment type="similarity">
    <text evidence="8">Belongs to the TMEM147 family.</text>
</comment>
<feature type="transmembrane region" description="Helical" evidence="11">
    <location>
        <begin position="168"/>
        <end position="188"/>
    </location>
</feature>
<dbReference type="AlphaFoldDB" id="A0A813RLB7"/>
<comment type="subcellular location">
    <subcellularLocation>
        <location evidence="2">Cell membrane</location>
        <topology evidence="2">Multi-pass membrane protein</topology>
    </subcellularLocation>
    <subcellularLocation>
        <location evidence="1">Endoplasmic reticulum membrane</location>
        <topology evidence="1">Multi-pass membrane protein</topology>
    </subcellularLocation>
</comment>
<protein>
    <recommendedName>
        <fullName evidence="9">BOS complex subunit TMEM147</fullName>
    </recommendedName>
    <alternativeName>
        <fullName evidence="10">Transmembrane protein 147</fullName>
    </alternativeName>
</protein>
<evidence type="ECO:0000256" key="5">
    <source>
        <dbReference type="ARBA" id="ARBA00022824"/>
    </source>
</evidence>
<evidence type="ECO:0000256" key="1">
    <source>
        <dbReference type="ARBA" id="ARBA00004477"/>
    </source>
</evidence>
<dbReference type="Proteomes" id="UP000663879">
    <property type="component" value="Unassembled WGS sequence"/>
</dbReference>
<sequence length="231" mass="26238">MTFFHFLNCVGLSCAPYFITYKYAGLAEYSAFWKFIQTGFLYLFVQFCKMMLLATFFPAFDDSKFDVLVEFLKITVDLGDLIGLYIAMTRIAGKCEIKYLIAGIGWATAELIMTKFIPLWIGARGSEFDWKYIQMSLDSNISLVQHISTALLVYLYNRNDTSRYAKSIMFLIILCCYRPLIAEILVHGVGLGSWSLILCKALFTSFIGLIGLSLFYGVQSGYSTSYLQSSR</sequence>
<evidence type="ECO:0000256" key="7">
    <source>
        <dbReference type="ARBA" id="ARBA00023136"/>
    </source>
</evidence>
<evidence type="ECO:0000256" key="3">
    <source>
        <dbReference type="ARBA" id="ARBA00022475"/>
    </source>
</evidence>
<evidence type="ECO:0000313" key="12">
    <source>
        <dbReference type="EMBL" id="CAF0781926.1"/>
    </source>
</evidence>
<feature type="transmembrane region" description="Helical" evidence="11">
    <location>
        <begin position="141"/>
        <end position="156"/>
    </location>
</feature>